<feature type="domain" description="Gfd2/YDR514C-like C-terminal" evidence="2">
    <location>
        <begin position="319"/>
        <end position="506"/>
    </location>
</feature>
<comment type="caution">
    <text evidence="3">The sequence shown here is derived from an EMBL/GenBank/DDBJ whole genome shotgun (WGS) entry which is preliminary data.</text>
</comment>
<organism evidence="3 4">
    <name type="scientific">Coniochaeta pulveracea</name>
    <dbReference type="NCBI Taxonomy" id="177199"/>
    <lineage>
        <taxon>Eukaryota</taxon>
        <taxon>Fungi</taxon>
        <taxon>Dikarya</taxon>
        <taxon>Ascomycota</taxon>
        <taxon>Pezizomycotina</taxon>
        <taxon>Sordariomycetes</taxon>
        <taxon>Sordariomycetidae</taxon>
        <taxon>Coniochaetales</taxon>
        <taxon>Coniochaetaceae</taxon>
        <taxon>Coniochaeta</taxon>
    </lineage>
</organism>
<dbReference type="STRING" id="177199.A0A420XXM5"/>
<dbReference type="Pfam" id="PF21762">
    <property type="entry name" value="DEDDh_C"/>
    <property type="match status" value="1"/>
</dbReference>
<dbReference type="OrthoDB" id="5953249at2759"/>
<accession>A0A420XXM5</accession>
<proteinExistence type="predicted"/>
<dbReference type="InterPro" id="IPR036397">
    <property type="entry name" value="RNaseH_sf"/>
</dbReference>
<evidence type="ECO:0000256" key="1">
    <source>
        <dbReference type="SAM" id="MobiDB-lite"/>
    </source>
</evidence>
<feature type="compositionally biased region" description="Acidic residues" evidence="1">
    <location>
        <begin position="533"/>
        <end position="547"/>
    </location>
</feature>
<protein>
    <recommendedName>
        <fullName evidence="2">Gfd2/YDR514C-like C-terminal domain-containing protein</fullName>
    </recommendedName>
</protein>
<sequence length="609" mass="67735">MDPFNNRLQDLLGGSNVWQEHSVSTPIRDLVDPTFAAEMMWEDSPPKRPVFKSSNAATSSPPANPATIYKKVTFTNTGLLKGDQADKGTTFVPWKLVRSYPHAFIGKANQSKCRKFFSAESLHKNQPWDLYYIYIPHKTKPATPLLLVPSYQFENHLNHVNSVLATQLCIPGGKNSERFNESFGIGGSPVPRYLGRSTTVGSFDALKKSVPSFNVADNIQGLSSHVQEDFLAQLARLHDSSKYSTKQKSEKNRLKRYESHILWGRSLKRTQRYMGLRKRKALSLTGLSLANVVPEGRIFHENTVVSGYVDLSEPEGSVIFVSIDIEAYEFNQDIITEVGLSIFDTLDIRGQQPGATGENWFNLIDAFHLRIKENSWAENSKHVRGCADKFDFGNTSFVKKADIANVVLSTIENAAHAGSTKGRPVVLVFHDKASDFSYLEKLRIKAEEDIKGLLEVVDTREIYQHRTKAMNPTKLETVLANLGISYRYLHNAGNDALYTMQALIALAVQQRQQSLKRAAGLVSRPKPTKPEENEGWDTGGEDSDGGDLGDPMNHTPGRPRAMSWGSPSSNPSNITAVPKAPVVQGKGKERQHSAVMDFDTTDEEVGEAW</sequence>
<evidence type="ECO:0000313" key="4">
    <source>
        <dbReference type="Proteomes" id="UP000275385"/>
    </source>
</evidence>
<dbReference type="AlphaFoldDB" id="A0A420XXM5"/>
<dbReference type="SUPFAM" id="SSF53098">
    <property type="entry name" value="Ribonuclease H-like"/>
    <property type="match status" value="1"/>
</dbReference>
<dbReference type="InterPro" id="IPR012337">
    <property type="entry name" value="RNaseH-like_sf"/>
</dbReference>
<keyword evidence="4" id="KW-1185">Reference proteome</keyword>
<dbReference type="Gene3D" id="3.30.420.10">
    <property type="entry name" value="Ribonuclease H-like superfamily/Ribonuclease H"/>
    <property type="match status" value="1"/>
</dbReference>
<dbReference type="Proteomes" id="UP000275385">
    <property type="component" value="Unassembled WGS sequence"/>
</dbReference>
<reference evidence="3 4" key="1">
    <citation type="submission" date="2018-08" db="EMBL/GenBank/DDBJ databases">
        <title>Draft genome of the lignicolous fungus Coniochaeta pulveracea.</title>
        <authorList>
            <person name="Borstlap C.J."/>
            <person name="De Witt R.N."/>
            <person name="Botha A."/>
            <person name="Volschenk H."/>
        </authorList>
    </citation>
    <scope>NUCLEOTIDE SEQUENCE [LARGE SCALE GENOMIC DNA]</scope>
    <source>
        <strain evidence="3 4">CAB683</strain>
    </source>
</reference>
<evidence type="ECO:0000259" key="2">
    <source>
        <dbReference type="Pfam" id="PF21762"/>
    </source>
</evidence>
<feature type="compositionally biased region" description="Acidic residues" evidence="1">
    <location>
        <begin position="599"/>
        <end position="609"/>
    </location>
</feature>
<dbReference type="PANTHER" id="PTHR28083:SF1">
    <property type="entry name" value="GOOD FOR FULL DBP5 ACTIVITY PROTEIN 2"/>
    <property type="match status" value="1"/>
</dbReference>
<dbReference type="GO" id="GO:0003676">
    <property type="term" value="F:nucleic acid binding"/>
    <property type="evidence" value="ECO:0007669"/>
    <property type="project" value="InterPro"/>
</dbReference>
<dbReference type="GO" id="GO:0005634">
    <property type="term" value="C:nucleus"/>
    <property type="evidence" value="ECO:0007669"/>
    <property type="project" value="TreeGrafter"/>
</dbReference>
<gene>
    <name evidence="3" type="ORF">DL546_001405</name>
</gene>
<feature type="compositionally biased region" description="Polar residues" evidence="1">
    <location>
        <begin position="565"/>
        <end position="575"/>
    </location>
</feature>
<evidence type="ECO:0000313" key="3">
    <source>
        <dbReference type="EMBL" id="RKU40289.1"/>
    </source>
</evidence>
<feature type="region of interest" description="Disordered" evidence="1">
    <location>
        <begin position="517"/>
        <end position="609"/>
    </location>
</feature>
<dbReference type="InterPro" id="IPR040151">
    <property type="entry name" value="Gfd2/YDR514C-like"/>
</dbReference>
<dbReference type="PANTHER" id="PTHR28083">
    <property type="entry name" value="GOOD FOR FULL DBP5 ACTIVITY PROTEIN 2"/>
    <property type="match status" value="1"/>
</dbReference>
<name>A0A420XXM5_9PEZI</name>
<dbReference type="InterPro" id="IPR048519">
    <property type="entry name" value="Gfd2/YDR514C-like_C"/>
</dbReference>
<dbReference type="EMBL" id="QVQW01000111">
    <property type="protein sequence ID" value="RKU40289.1"/>
    <property type="molecule type" value="Genomic_DNA"/>
</dbReference>